<dbReference type="InterPro" id="IPR015302">
    <property type="entry name" value="Major_coat_LA-virus"/>
</dbReference>
<evidence type="ECO:0000259" key="1">
    <source>
        <dbReference type="Pfam" id="PF09220"/>
    </source>
</evidence>
<evidence type="ECO:0000313" key="2">
    <source>
        <dbReference type="EMBL" id="UYL95669.1"/>
    </source>
</evidence>
<accession>A0A9E7V2H7</accession>
<dbReference type="InterPro" id="IPR036332">
    <property type="entry name" value="Major_coat_LA-virus_sf"/>
</dbReference>
<protein>
    <submittedName>
        <fullName evidence="2">Capsid protein</fullName>
    </submittedName>
</protein>
<dbReference type="Gene3D" id="3.90.1840.10">
    <property type="entry name" value="Major capsid protein"/>
    <property type="match status" value="1"/>
</dbReference>
<proteinExistence type="predicted"/>
<feature type="domain" description="Major coat protein L-A virus" evidence="1">
    <location>
        <begin position="262"/>
        <end position="331"/>
    </location>
</feature>
<dbReference type="Pfam" id="PF09220">
    <property type="entry name" value="LA-virus_coat"/>
    <property type="match status" value="1"/>
</dbReference>
<organism evidence="2">
    <name type="scientific">Luoyang Totiv tick virus 2</name>
    <dbReference type="NCBI Taxonomy" id="2972355"/>
    <lineage>
        <taxon>Viruses</taxon>
        <taxon>Riboviria</taxon>
        <taxon>Orthornavirae</taxon>
        <taxon>Duplornaviricota</taxon>
        <taxon>Chrymotiviricetes</taxon>
        <taxon>Ghabrivirales</taxon>
        <taxon>Totiviridae</taxon>
    </lineage>
</organism>
<dbReference type="EMBL" id="ON746553">
    <property type="protein sequence ID" value="UYL95669.1"/>
    <property type="molecule type" value="Genomic_RNA"/>
</dbReference>
<dbReference type="SUPFAM" id="SSF82856">
    <property type="entry name" value="L-A virus major coat protein"/>
    <property type="match status" value="1"/>
</dbReference>
<name>A0A9E7V2H7_9VIRU</name>
<reference evidence="2" key="1">
    <citation type="submission" date="2022-05" db="EMBL/GenBank/DDBJ databases">
        <authorList>
            <person name="Cao W."/>
            <person name="Jia N."/>
            <person name="Lam T.T.-Y."/>
            <person name="Ni X."/>
            <person name="Liu J."/>
        </authorList>
    </citation>
    <scope>NUCLEOTIDE SEQUENCE</scope>
    <source>
        <strain evidence="2">TIGMIC 1</strain>
    </source>
</reference>
<sequence length="699" mass="79134">MFSVLNNLLPDHFNQRTHYQLNHHRIKYGVNANIDFSVSDDLGNYKGNRPGAFIGNEVSLFGDFASYIADDVPIYDGMRSDVITPDGEFSIDLAEQALLKSTNDKLTTGKQILYLGYNGGMRNCVSMLYNLLRMYAIEEHGEVIYDPNAIFYDNGHVQIKNYQMFKDKRIKSTMRGSVEYAPAMLMEPDLSWRDDYGPTDPSIIWSGRLDNKSGTILSRAAGAFVNRAPFGVSHASQELCQRLIVFATAGSSHIEDVSYGAKDVLYVLNKVVTDNNLYTDFMYAYLMYLQVLVSPVPRSAEAAAWFVNAQVVTMPRFVTDTGYIPQLYQGKLYSRYKNWKETYMNFRSYPRTALFHSIILVEAAYVELNNISRIDDFDAINRTNFTSVSIEGQPITNGGILTDLTLLSMRYSKELSLPYPVSTGLTRTNILSYETEIEMNIIIKDVNAPKYYAIKQNDVTVGSEATLVVTNFTAPLYPVMSYGINADEYYANGLELDITFDAPARAKGITFKEVEPFSKFMNVMRMAGFNVTANEMMSQKTVINWADNASGRFLYTDAQVDDDVFYHIPYENIVRRQNSWINSLTLRGHVNFKAKINAMNFKLFNGGSDVLITGRLVKPIEPTDFSQVALEIASRTDVIKIKPLKRVFMQDFRRVRYQFPTMLGTASTLLQQGNVQAFGLDENEPVNPISEDISIRDIE</sequence>